<dbReference type="InterPro" id="IPR038765">
    <property type="entry name" value="Papain-like_cys_pep_sf"/>
</dbReference>
<keyword evidence="4 7" id="KW-0833">Ubl conjugation pathway</keyword>
<reference evidence="10" key="1">
    <citation type="submission" date="2022-03" db="EMBL/GenBank/DDBJ databases">
        <authorList>
            <person name="Martin C."/>
        </authorList>
    </citation>
    <scope>NUCLEOTIDE SEQUENCE</scope>
</reference>
<gene>
    <name evidence="10" type="ORF">OFUS_LOCUS25361</name>
</gene>
<name>A0A8J1XN59_OWEFU</name>
<accession>A0A8J1XN59</accession>
<proteinExistence type="inferred from homology"/>
<keyword evidence="6 7" id="KW-0788">Thiol protease</keyword>
<evidence type="ECO:0000313" key="10">
    <source>
        <dbReference type="EMBL" id="CAH1801581.1"/>
    </source>
</evidence>
<dbReference type="PANTHER" id="PTHR24006">
    <property type="entry name" value="UBIQUITIN CARBOXYL-TERMINAL HYDROLASE"/>
    <property type="match status" value="1"/>
</dbReference>
<dbReference type="EC" id="3.4.19.12" evidence="7"/>
<dbReference type="InterPro" id="IPR050164">
    <property type="entry name" value="Peptidase_C19"/>
</dbReference>
<evidence type="ECO:0000313" key="11">
    <source>
        <dbReference type="Proteomes" id="UP000749559"/>
    </source>
</evidence>
<dbReference type="GO" id="GO:0006508">
    <property type="term" value="P:proteolysis"/>
    <property type="evidence" value="ECO:0007669"/>
    <property type="project" value="UniProtKB-KW"/>
</dbReference>
<evidence type="ECO:0000256" key="5">
    <source>
        <dbReference type="ARBA" id="ARBA00022801"/>
    </source>
</evidence>
<dbReference type="InterPro" id="IPR028889">
    <property type="entry name" value="USP"/>
</dbReference>
<feature type="compositionally biased region" description="Polar residues" evidence="8">
    <location>
        <begin position="385"/>
        <end position="404"/>
    </location>
</feature>
<dbReference type="PROSITE" id="PS50235">
    <property type="entry name" value="USP_3"/>
    <property type="match status" value="1"/>
</dbReference>
<dbReference type="InterPro" id="IPR001394">
    <property type="entry name" value="Peptidase_C19_UCH"/>
</dbReference>
<keyword evidence="5 7" id="KW-0378">Hydrolase</keyword>
<dbReference type="PANTHER" id="PTHR24006:SF888">
    <property type="entry name" value="UBIQUITIN CARBOXYL-TERMINAL HYDROLASE 30"/>
    <property type="match status" value="1"/>
</dbReference>
<keyword evidence="11" id="KW-1185">Reference proteome</keyword>
<keyword evidence="9" id="KW-0812">Transmembrane</keyword>
<protein>
    <recommendedName>
        <fullName evidence="7">Ubiquitin carboxyl-terminal hydrolase</fullName>
        <ecNumber evidence="7">3.4.19.12</ecNumber>
    </recommendedName>
</protein>
<evidence type="ECO:0000256" key="2">
    <source>
        <dbReference type="ARBA" id="ARBA00009085"/>
    </source>
</evidence>
<evidence type="ECO:0000256" key="1">
    <source>
        <dbReference type="ARBA" id="ARBA00000707"/>
    </source>
</evidence>
<dbReference type="Pfam" id="PF00443">
    <property type="entry name" value="UCH"/>
    <property type="match status" value="1"/>
</dbReference>
<keyword evidence="9" id="KW-0472">Membrane</keyword>
<dbReference type="GO" id="GO:0004843">
    <property type="term" value="F:cysteine-type deubiquitinase activity"/>
    <property type="evidence" value="ECO:0007669"/>
    <property type="project" value="UniProtKB-UniRule"/>
</dbReference>
<dbReference type="AlphaFoldDB" id="A0A8J1XN59"/>
<dbReference type="OrthoDB" id="2248014at2759"/>
<evidence type="ECO:0000256" key="7">
    <source>
        <dbReference type="RuleBase" id="RU366025"/>
    </source>
</evidence>
<dbReference type="Gene3D" id="3.90.70.10">
    <property type="entry name" value="Cysteine proteinases"/>
    <property type="match status" value="1"/>
</dbReference>
<evidence type="ECO:0000256" key="8">
    <source>
        <dbReference type="SAM" id="MobiDB-lite"/>
    </source>
</evidence>
<keyword evidence="9" id="KW-1133">Transmembrane helix</keyword>
<dbReference type="GO" id="GO:0005829">
    <property type="term" value="C:cytosol"/>
    <property type="evidence" value="ECO:0007669"/>
    <property type="project" value="TreeGrafter"/>
</dbReference>
<dbReference type="PROSITE" id="PS00973">
    <property type="entry name" value="USP_2"/>
    <property type="match status" value="1"/>
</dbReference>
<evidence type="ECO:0000256" key="6">
    <source>
        <dbReference type="ARBA" id="ARBA00022807"/>
    </source>
</evidence>
<comment type="catalytic activity">
    <reaction evidence="1 7">
        <text>Thiol-dependent hydrolysis of ester, thioester, amide, peptide and isopeptide bonds formed by the C-terminal Gly of ubiquitin (a 76-residue protein attached to proteins as an intracellular targeting signal).</text>
        <dbReference type="EC" id="3.4.19.12"/>
    </reaction>
</comment>
<dbReference type="GO" id="GO:0016579">
    <property type="term" value="P:protein deubiquitination"/>
    <property type="evidence" value="ECO:0007669"/>
    <property type="project" value="InterPro"/>
</dbReference>
<dbReference type="Proteomes" id="UP000749559">
    <property type="component" value="Unassembled WGS sequence"/>
</dbReference>
<evidence type="ECO:0000256" key="3">
    <source>
        <dbReference type="ARBA" id="ARBA00022670"/>
    </source>
</evidence>
<sequence>MDCNTLKVLGGVAAAVVAGVYVLWGPGDSRRTPRRKDTCPGLTNLGNTCFLNAVLQALAPCKSIMHWLGDFVEQHIHQNYSDFLAYTLVKVLKDLNNEGTALTDDVTPYEVTDALRSRRWVISQDEQDAHELFHVLTESLDEETSRFPAVLSLLEVLDLQKGQYLNHTDFKSKINSELPSLPERQSNNLPFRGLLACQLSCKLCGYKNPVKHDTFDSLSLSLPDHTLGVLTLDRLLRDYITSETVQSVSCEGCAKIQQAINKSPPGSPAPKTTFAKRMTISKLPRSLCLHIQRTVWLNNGSNMKKFDIVKFPEILIMDNYVYHKQALRPQEVSSRLVGGQEVKQDLVVPSTPKKQRQVPSSYLRPSLTDPPLTRGPLRPKELDIPSQSSHNLTNGNQINSYPGNSNHSDMYKLVSVVVHLGGVESGHFITYRRAPGEYSHKWLYTSDSMVKRVTLQEVMESEAYMLFYEKI</sequence>
<feature type="transmembrane region" description="Helical" evidence="9">
    <location>
        <begin position="6"/>
        <end position="24"/>
    </location>
</feature>
<dbReference type="CDD" id="cd02662">
    <property type="entry name" value="Peptidase_C19F"/>
    <property type="match status" value="1"/>
</dbReference>
<comment type="similarity">
    <text evidence="2 7">Belongs to the peptidase C19 family.</text>
</comment>
<evidence type="ECO:0000256" key="9">
    <source>
        <dbReference type="SAM" id="Phobius"/>
    </source>
</evidence>
<dbReference type="EMBL" id="CAIIXF020000012">
    <property type="protein sequence ID" value="CAH1801581.1"/>
    <property type="molecule type" value="Genomic_DNA"/>
</dbReference>
<organism evidence="10 11">
    <name type="scientific">Owenia fusiformis</name>
    <name type="common">Polychaete worm</name>
    <dbReference type="NCBI Taxonomy" id="6347"/>
    <lineage>
        <taxon>Eukaryota</taxon>
        <taxon>Metazoa</taxon>
        <taxon>Spiralia</taxon>
        <taxon>Lophotrochozoa</taxon>
        <taxon>Annelida</taxon>
        <taxon>Polychaeta</taxon>
        <taxon>Sedentaria</taxon>
        <taxon>Canalipalpata</taxon>
        <taxon>Sabellida</taxon>
        <taxon>Oweniida</taxon>
        <taxon>Oweniidae</taxon>
        <taxon>Owenia</taxon>
    </lineage>
</organism>
<evidence type="ECO:0000256" key="4">
    <source>
        <dbReference type="ARBA" id="ARBA00022786"/>
    </source>
</evidence>
<keyword evidence="3 7" id="KW-0645">Protease</keyword>
<comment type="caution">
    <text evidence="10">The sequence shown here is derived from an EMBL/GenBank/DDBJ whole genome shotgun (WGS) entry which is preliminary data.</text>
</comment>
<dbReference type="InterPro" id="IPR018200">
    <property type="entry name" value="USP_CS"/>
</dbReference>
<feature type="region of interest" description="Disordered" evidence="8">
    <location>
        <begin position="343"/>
        <end position="404"/>
    </location>
</feature>
<dbReference type="GO" id="GO:0005634">
    <property type="term" value="C:nucleus"/>
    <property type="evidence" value="ECO:0007669"/>
    <property type="project" value="TreeGrafter"/>
</dbReference>
<dbReference type="SUPFAM" id="SSF54001">
    <property type="entry name" value="Cysteine proteinases"/>
    <property type="match status" value="1"/>
</dbReference>
<dbReference type="PROSITE" id="PS00972">
    <property type="entry name" value="USP_1"/>
    <property type="match status" value="1"/>
</dbReference>